<dbReference type="PANTHER" id="PTHR43847">
    <property type="entry name" value="BLL3993 PROTEIN"/>
    <property type="match status" value="1"/>
</dbReference>
<dbReference type="EMBL" id="AUZY01006638">
    <property type="protein sequence ID" value="EQD53711.1"/>
    <property type="molecule type" value="Genomic_DNA"/>
</dbReference>
<sequence>MVAWRAGLLLLGIWFIVDYWLLSRRPVPREIAHASVSCWVLMIANVAGVTLASWAAFRHWAPDMESQALPALFLMLTGIVLRFASIAQLGCFHTSTLVVFPGQTVVTRGLYRWIRHPSYLGILIILAGFGLTLGSWTGVLILFGFSIPAYAFRIQQEEKMLVAYFGQIYREYQARTARLIPLIY</sequence>
<proteinExistence type="predicted"/>
<name>T0ZZK3_9ZZZZ</name>
<comment type="caution">
    <text evidence="6">The sequence shown here is derived from an EMBL/GenBank/DDBJ whole genome shotgun (WGS) entry which is preliminary data.</text>
</comment>
<evidence type="ECO:0000256" key="5">
    <source>
        <dbReference type="SAM" id="Phobius"/>
    </source>
</evidence>
<evidence type="ECO:0000313" key="6">
    <source>
        <dbReference type="EMBL" id="EQD53711.1"/>
    </source>
</evidence>
<feature type="transmembrane region" description="Helical" evidence="5">
    <location>
        <begin position="120"/>
        <end position="145"/>
    </location>
</feature>
<feature type="transmembrane region" description="Helical" evidence="5">
    <location>
        <begin position="69"/>
        <end position="100"/>
    </location>
</feature>
<keyword evidence="6" id="KW-0808">Transferase</keyword>
<keyword evidence="4 5" id="KW-0472">Membrane</keyword>
<organism evidence="6">
    <name type="scientific">mine drainage metagenome</name>
    <dbReference type="NCBI Taxonomy" id="410659"/>
    <lineage>
        <taxon>unclassified sequences</taxon>
        <taxon>metagenomes</taxon>
        <taxon>ecological metagenomes</taxon>
    </lineage>
</organism>
<evidence type="ECO:0000256" key="4">
    <source>
        <dbReference type="ARBA" id="ARBA00023136"/>
    </source>
</evidence>
<dbReference type="Pfam" id="PF04140">
    <property type="entry name" value="ICMT"/>
    <property type="match status" value="1"/>
</dbReference>
<accession>T0ZZK3</accession>
<comment type="subcellular location">
    <subcellularLocation>
        <location evidence="1">Membrane</location>
        <topology evidence="1">Multi-pass membrane protein</topology>
    </subcellularLocation>
</comment>
<dbReference type="InterPro" id="IPR007269">
    <property type="entry name" value="ICMT_MeTrfase"/>
</dbReference>
<evidence type="ECO:0000256" key="3">
    <source>
        <dbReference type="ARBA" id="ARBA00022989"/>
    </source>
</evidence>
<evidence type="ECO:0000256" key="2">
    <source>
        <dbReference type="ARBA" id="ARBA00022692"/>
    </source>
</evidence>
<gene>
    <name evidence="6" type="ORF">B1B_10071</name>
</gene>
<dbReference type="EC" id="2.1.1.100" evidence="6"/>
<keyword evidence="2 5" id="KW-0812">Transmembrane</keyword>
<keyword evidence="3 5" id="KW-1133">Transmembrane helix</keyword>
<evidence type="ECO:0000256" key="1">
    <source>
        <dbReference type="ARBA" id="ARBA00004141"/>
    </source>
</evidence>
<dbReference type="GO" id="GO:0004671">
    <property type="term" value="F:protein C-terminal S-isoprenylcysteine carboxyl O-methyltransferase activity"/>
    <property type="evidence" value="ECO:0007669"/>
    <property type="project" value="UniProtKB-EC"/>
</dbReference>
<protein>
    <submittedName>
        <fullName evidence="6">Isoprenylcysteine carboxyl methyltransferase</fullName>
        <ecNumber evidence="6">2.1.1.100</ecNumber>
    </submittedName>
</protein>
<reference evidence="6" key="2">
    <citation type="journal article" date="2014" name="ISME J.">
        <title>Microbial stratification in low pH oxic and suboxic macroscopic growths along an acid mine drainage.</title>
        <authorList>
            <person name="Mendez-Garcia C."/>
            <person name="Mesa V."/>
            <person name="Sprenger R.R."/>
            <person name="Richter M."/>
            <person name="Diez M.S."/>
            <person name="Solano J."/>
            <person name="Bargiela R."/>
            <person name="Golyshina O.V."/>
            <person name="Manteca A."/>
            <person name="Ramos J.L."/>
            <person name="Gallego J.R."/>
            <person name="Llorente I."/>
            <person name="Martins Dos Santos V.A."/>
            <person name="Jensen O.N."/>
            <person name="Pelaez A.I."/>
            <person name="Sanchez J."/>
            <person name="Ferrer M."/>
        </authorList>
    </citation>
    <scope>NUCLEOTIDE SEQUENCE</scope>
</reference>
<feature type="transmembrane region" description="Helical" evidence="5">
    <location>
        <begin position="34"/>
        <end position="57"/>
    </location>
</feature>
<feature type="transmembrane region" description="Helical" evidence="5">
    <location>
        <begin position="6"/>
        <end position="22"/>
    </location>
</feature>
<dbReference type="Gene3D" id="1.20.120.1630">
    <property type="match status" value="1"/>
</dbReference>
<dbReference type="AlphaFoldDB" id="T0ZZK3"/>
<keyword evidence="6" id="KW-0489">Methyltransferase</keyword>
<dbReference type="InterPro" id="IPR052527">
    <property type="entry name" value="Metal_cation-efflux_comp"/>
</dbReference>
<dbReference type="GO" id="GO:0032259">
    <property type="term" value="P:methylation"/>
    <property type="evidence" value="ECO:0007669"/>
    <property type="project" value="UniProtKB-KW"/>
</dbReference>
<dbReference type="PANTHER" id="PTHR43847:SF1">
    <property type="entry name" value="BLL3993 PROTEIN"/>
    <property type="match status" value="1"/>
</dbReference>
<dbReference type="GO" id="GO:0016020">
    <property type="term" value="C:membrane"/>
    <property type="evidence" value="ECO:0007669"/>
    <property type="project" value="UniProtKB-SubCell"/>
</dbReference>
<reference evidence="6" key="1">
    <citation type="submission" date="2013-08" db="EMBL/GenBank/DDBJ databases">
        <authorList>
            <person name="Mendez C."/>
            <person name="Richter M."/>
            <person name="Ferrer M."/>
            <person name="Sanchez J."/>
        </authorList>
    </citation>
    <scope>NUCLEOTIDE SEQUENCE</scope>
</reference>